<accession>A0A109W2V0</accession>
<dbReference type="RefSeq" id="WP_067942706.1">
    <property type="nucleotide sequence ID" value="NZ_CP014228.1"/>
</dbReference>
<reference evidence="4" key="1">
    <citation type="submission" date="2016-02" db="EMBL/GenBank/DDBJ databases">
        <authorList>
            <person name="Holder M.E."/>
            <person name="Ajami N.J."/>
            <person name="Petrosino J.F."/>
        </authorList>
    </citation>
    <scope>NUCLEOTIDE SEQUENCE [LARGE SCALE GENOMIC DNA]</scope>
    <source>
        <strain evidence="4">CCUG 36733</strain>
    </source>
</reference>
<dbReference type="OrthoDB" id="2656488at2"/>
<evidence type="ECO:0000313" key="3">
    <source>
        <dbReference type="EMBL" id="AMD87723.1"/>
    </source>
</evidence>
<dbReference type="InterPro" id="IPR025579">
    <property type="entry name" value="DUF4357"/>
</dbReference>
<organism evidence="3 4">
    <name type="scientific">Actinomyces radicidentis</name>
    <dbReference type="NCBI Taxonomy" id="111015"/>
    <lineage>
        <taxon>Bacteria</taxon>
        <taxon>Bacillati</taxon>
        <taxon>Actinomycetota</taxon>
        <taxon>Actinomycetes</taxon>
        <taxon>Actinomycetales</taxon>
        <taxon>Actinomycetaceae</taxon>
        <taxon>Actinomyces</taxon>
    </lineage>
</organism>
<keyword evidence="4" id="KW-1185">Reference proteome</keyword>
<evidence type="ECO:0000256" key="1">
    <source>
        <dbReference type="SAM" id="MobiDB-lite"/>
    </source>
</evidence>
<dbReference type="CDD" id="cd10447">
    <property type="entry name" value="GIY-YIG_unchar_2"/>
    <property type="match status" value="1"/>
</dbReference>
<evidence type="ECO:0000259" key="2">
    <source>
        <dbReference type="Pfam" id="PF14267"/>
    </source>
</evidence>
<name>A0A109W2V0_ACTRD</name>
<protein>
    <submittedName>
        <fullName evidence="3">Methionine sulfoxide reductase</fullName>
    </submittedName>
</protein>
<evidence type="ECO:0000313" key="4">
    <source>
        <dbReference type="Proteomes" id="UP000065220"/>
    </source>
</evidence>
<dbReference type="Proteomes" id="UP000065220">
    <property type="component" value="Chromosome"/>
</dbReference>
<dbReference type="EMBL" id="CP014228">
    <property type="protein sequence ID" value="AMD87723.1"/>
    <property type="molecule type" value="Genomic_DNA"/>
</dbReference>
<gene>
    <name evidence="3" type="ORF">AXF14_09170</name>
</gene>
<dbReference type="AlphaFoldDB" id="A0A109W2V0"/>
<feature type="region of interest" description="Disordered" evidence="1">
    <location>
        <begin position="298"/>
        <end position="318"/>
    </location>
</feature>
<feature type="domain" description="DUF4357" evidence="2">
    <location>
        <begin position="243"/>
        <end position="287"/>
    </location>
</feature>
<sequence length="318" mass="34534">MTGKHIELFLVDGEAGGLRTADVSGWTGHLLAGPRSDLKCLLDRPEASGNGAYVLLGDDPDCVENLRCYIGKTESFTNRFRDHDRKKDWWDRAVLITSRDASFNEGHWSEVESRLLEIAAAAERCTLDDNKQTPQPRRLSEAQKSDVEDFLVQLRTILPVLGVNILRTSNARSIAEETPAPAVEHSPIFTLSVPRRGITARGEVVGDEFLLLEGSVISPRWTGRASSEATQRSYAAMSARHAKLVADGSLQVHGDTAVVTRDIPFGSPSLAGAIATGRACNGRTAWIWDGGTYADWENRGLGDAAPEVSSPAPDEEDA</sequence>
<dbReference type="Pfam" id="PF14267">
    <property type="entry name" value="DUF4357"/>
    <property type="match status" value="1"/>
</dbReference>
<dbReference type="KEGG" id="ard:AXF14_09170"/>
<dbReference type="STRING" id="111015.AXF14_09170"/>
<proteinExistence type="predicted"/>